<protein>
    <submittedName>
        <fullName evidence="2">DUF4403 family protein</fullName>
    </submittedName>
</protein>
<dbReference type="InterPro" id="IPR001711">
    <property type="entry name" value="PLipase_C_Pinositol-sp_Y"/>
</dbReference>
<evidence type="ECO:0000313" key="3">
    <source>
        <dbReference type="Proteomes" id="UP001361239"/>
    </source>
</evidence>
<proteinExistence type="predicted"/>
<gene>
    <name evidence="2" type="ORF">WG901_22020</name>
</gene>
<name>A0ABU8S250_9SPHN</name>
<dbReference type="Pfam" id="PF14356">
    <property type="entry name" value="DUF4403"/>
    <property type="match status" value="1"/>
</dbReference>
<comment type="caution">
    <text evidence="2">The sequence shown here is derived from an EMBL/GenBank/DDBJ whole genome shotgun (WGS) entry which is preliminary data.</text>
</comment>
<accession>A0ABU8S250</accession>
<sequence>MPIEVDTNSLARLVESALPRQLWAIEQHSDRCIAPQGVKVFGRKLKVTPPISCTIRGAVTRGAIRLRGAGQDIVADIPVAARIGAYDVGGILKGKTATGSAVVHARIRLAFKPDWSPAATVSLDHDWVNAPGIDFLGKRISFTEKADERLAPVIRRLEQTLPQELRRMNVRAQVDALWRQGFTVIELNRQRPPVWMRLTPQRLHYGGYEFQGQKLRLNLGLDALTETFVGTRPADPAISPLPAVSPLEGDGRLRFHVPVVADYRELEPVILRALQKRAREPFVLPGIGEVDATFEKVEVYGTRANRIVVGVMIVASQRSGNVSKTQGRIWLSARPSNDANSALVRFEDLAITGDTNGVGGDMLLALGQNSAVSNAIAGSLTQNFSRDLNDLLGKVRHAIENKEAGRFVIRARIDRFSTGRIAAYGQGLYLPVDIEGTALVNFRPAPR</sequence>
<evidence type="ECO:0000259" key="1">
    <source>
        <dbReference type="PROSITE" id="PS50008"/>
    </source>
</evidence>
<dbReference type="PROSITE" id="PS50008">
    <property type="entry name" value="PIPLC_Y_DOMAIN"/>
    <property type="match status" value="1"/>
</dbReference>
<keyword evidence="3" id="KW-1185">Reference proteome</keyword>
<evidence type="ECO:0000313" key="2">
    <source>
        <dbReference type="EMBL" id="MEJ5979347.1"/>
    </source>
</evidence>
<dbReference type="InterPro" id="IPR025515">
    <property type="entry name" value="DUF4403"/>
</dbReference>
<reference evidence="2 3" key="1">
    <citation type="submission" date="2024-03" db="EMBL/GenBank/DDBJ databases">
        <authorList>
            <person name="Jo J.-H."/>
        </authorList>
    </citation>
    <scope>NUCLEOTIDE SEQUENCE [LARGE SCALE GENOMIC DNA]</scope>
    <source>
        <strain evidence="2 3">PS1R-30</strain>
    </source>
</reference>
<dbReference type="Proteomes" id="UP001361239">
    <property type="component" value="Unassembled WGS sequence"/>
</dbReference>
<organism evidence="2 3">
    <name type="scientific">Novosphingobium anseongense</name>
    <dbReference type="NCBI Taxonomy" id="3133436"/>
    <lineage>
        <taxon>Bacteria</taxon>
        <taxon>Pseudomonadati</taxon>
        <taxon>Pseudomonadota</taxon>
        <taxon>Alphaproteobacteria</taxon>
        <taxon>Sphingomonadales</taxon>
        <taxon>Sphingomonadaceae</taxon>
        <taxon>Novosphingobium</taxon>
    </lineage>
</organism>
<dbReference type="EMBL" id="JBBHJZ010000007">
    <property type="protein sequence ID" value="MEJ5979347.1"/>
    <property type="molecule type" value="Genomic_DNA"/>
</dbReference>
<feature type="domain" description="PI-PLC Y-box" evidence="1">
    <location>
        <begin position="155"/>
        <end position="216"/>
    </location>
</feature>